<evidence type="ECO:0000256" key="4">
    <source>
        <dbReference type="ARBA" id="ARBA00022679"/>
    </source>
</evidence>
<dbReference type="InterPro" id="IPR043148">
    <property type="entry name" value="TagF_C"/>
</dbReference>
<organism evidence="7 8">
    <name type="scientific">Enterococcus canintestini</name>
    <dbReference type="NCBI Taxonomy" id="317010"/>
    <lineage>
        <taxon>Bacteria</taxon>
        <taxon>Bacillati</taxon>
        <taxon>Bacillota</taxon>
        <taxon>Bacilli</taxon>
        <taxon>Lactobacillales</taxon>
        <taxon>Enterococcaceae</taxon>
        <taxon>Enterococcus</taxon>
    </lineage>
</organism>
<dbReference type="EMBL" id="LHUG01000006">
    <property type="protein sequence ID" value="PAB00697.1"/>
    <property type="molecule type" value="Genomic_DNA"/>
</dbReference>
<evidence type="ECO:0000256" key="6">
    <source>
        <dbReference type="ARBA" id="ARBA00023136"/>
    </source>
</evidence>
<keyword evidence="6" id="KW-0472">Membrane</keyword>
<dbReference type="Proteomes" id="UP000216797">
    <property type="component" value="Unassembled WGS sequence"/>
</dbReference>
<proteinExistence type="inferred from homology"/>
<dbReference type="RefSeq" id="WP_095006836.1">
    <property type="nucleotide sequence ID" value="NZ_LHUG01000006.1"/>
</dbReference>
<sequence>MIKKVISRIYRIFFNLNASIFPVKKKTVLFESFSGKLPSDNPYYIYLELKKQQPDWDLVWGVKGSLYDKAQKDYPDFKFIKRFSLKWLLFTPRAQFWVFNARMPHWLKKNKATTYIQTWHGTPLKKLGLDIETVAMPGTDSVTYKKNFILETARWDYLIAPNEYSHKIFEQAFRFKNNFLDIGYPRNDILVQKKYDEEYKNSLKEKIIGKTDGQVILYAPTWRDDYFVSKGNYKFFMPFDLSRIVQILADEDTLIIRPHYLVGDSIDISDYEKNVKICLDEDINDLYLISDMMVTDYSSVMFDYAILERPMLFYPYDIKHYQHELRGFYFDYREVPGPIAVDEEEFYLYLEQICNNFPKEFQIKLNHFNLKFSEWESGIAAKKVCQILSEES</sequence>
<dbReference type="InterPro" id="IPR007554">
    <property type="entry name" value="Glycerophosphate_synth"/>
</dbReference>
<evidence type="ECO:0000313" key="8">
    <source>
        <dbReference type="Proteomes" id="UP000216797"/>
    </source>
</evidence>
<dbReference type="SUPFAM" id="SSF53756">
    <property type="entry name" value="UDP-Glycosyltransferase/glycogen phosphorylase"/>
    <property type="match status" value="1"/>
</dbReference>
<dbReference type="PANTHER" id="PTHR37316">
    <property type="entry name" value="TEICHOIC ACID GLYCEROL-PHOSPHATE PRIMASE"/>
    <property type="match status" value="1"/>
</dbReference>
<dbReference type="GO" id="GO:0047355">
    <property type="term" value="F:CDP-glycerol glycerophosphotransferase activity"/>
    <property type="evidence" value="ECO:0007669"/>
    <property type="project" value="InterPro"/>
</dbReference>
<evidence type="ECO:0000256" key="5">
    <source>
        <dbReference type="ARBA" id="ARBA00022944"/>
    </source>
</evidence>
<dbReference type="InterPro" id="IPR051612">
    <property type="entry name" value="Teichoic_Acid_Biosynth"/>
</dbReference>
<comment type="subcellular location">
    <subcellularLocation>
        <location evidence="1">Cell membrane</location>
        <topology evidence="1">Peripheral membrane protein</topology>
    </subcellularLocation>
</comment>
<comment type="similarity">
    <text evidence="2">Belongs to the CDP-glycerol glycerophosphotransferase family.</text>
</comment>
<dbReference type="PANTHER" id="PTHR37316:SF3">
    <property type="entry name" value="TEICHOIC ACID GLYCEROL-PHOSPHATE TRANSFERASE"/>
    <property type="match status" value="1"/>
</dbReference>
<keyword evidence="4 7" id="KW-0808">Transferase</keyword>
<comment type="caution">
    <text evidence="7">The sequence shown here is derived from an EMBL/GenBank/DDBJ whole genome shotgun (WGS) entry which is preliminary data.</text>
</comment>
<dbReference type="InterPro" id="IPR043149">
    <property type="entry name" value="TagF_N"/>
</dbReference>
<dbReference type="Gene3D" id="3.40.50.11820">
    <property type="match status" value="1"/>
</dbReference>
<accession>A0A267HR51</accession>
<gene>
    <name evidence="7" type="ORF">AKL21_09080</name>
</gene>
<dbReference type="Pfam" id="PF04464">
    <property type="entry name" value="Glyphos_transf"/>
    <property type="match status" value="1"/>
</dbReference>
<keyword evidence="8" id="KW-1185">Reference proteome</keyword>
<dbReference type="GO" id="GO:0019350">
    <property type="term" value="P:teichoic acid biosynthetic process"/>
    <property type="evidence" value="ECO:0007669"/>
    <property type="project" value="UniProtKB-KW"/>
</dbReference>
<dbReference type="Gene3D" id="3.40.50.12580">
    <property type="match status" value="1"/>
</dbReference>
<evidence type="ECO:0000256" key="3">
    <source>
        <dbReference type="ARBA" id="ARBA00022475"/>
    </source>
</evidence>
<dbReference type="GO" id="GO:0005886">
    <property type="term" value="C:plasma membrane"/>
    <property type="evidence" value="ECO:0007669"/>
    <property type="project" value="UniProtKB-SubCell"/>
</dbReference>
<keyword evidence="3" id="KW-1003">Cell membrane</keyword>
<reference evidence="7 8" key="1">
    <citation type="submission" date="2015-08" db="EMBL/GenBank/DDBJ databases">
        <title>Enterococcus genome sequence.</title>
        <authorList>
            <person name="Acedo J.Z."/>
            <person name="Vederas J.C."/>
        </authorList>
    </citation>
    <scope>NUCLEOTIDE SEQUENCE [LARGE SCALE GENOMIC DNA]</scope>
    <source>
        <strain evidence="7 8">49</strain>
    </source>
</reference>
<dbReference type="AlphaFoldDB" id="A0A267HR51"/>
<evidence type="ECO:0000256" key="2">
    <source>
        <dbReference type="ARBA" id="ARBA00010488"/>
    </source>
</evidence>
<protein>
    <submittedName>
        <fullName evidence="7">CDP-glycerol glycerophosphotransferase</fullName>
    </submittedName>
</protein>
<name>A0A267HR51_9ENTE</name>
<evidence type="ECO:0000313" key="7">
    <source>
        <dbReference type="EMBL" id="PAB00697.1"/>
    </source>
</evidence>
<evidence type="ECO:0000256" key="1">
    <source>
        <dbReference type="ARBA" id="ARBA00004202"/>
    </source>
</evidence>
<keyword evidence="5" id="KW-0777">Teichoic acid biosynthesis</keyword>